<accession>I5AWK3</accession>
<dbReference type="AlphaFoldDB" id="I5AWK3"/>
<dbReference type="Proteomes" id="UP000005753">
    <property type="component" value="Chromosome"/>
</dbReference>
<gene>
    <name evidence="2" type="ORF">EubceDRAFT1_2450</name>
</gene>
<reference evidence="2 3" key="1">
    <citation type="submission" date="2010-08" db="EMBL/GenBank/DDBJ databases">
        <authorList>
            <consortium name="US DOE Joint Genome Institute (JGI-PGF)"/>
            <person name="Lucas S."/>
            <person name="Copeland A."/>
            <person name="Lapidus A."/>
            <person name="Cheng J.-F."/>
            <person name="Bruce D."/>
            <person name="Goodwin L."/>
            <person name="Pitluck S."/>
            <person name="Land M.L."/>
            <person name="Hauser L."/>
            <person name="Chang Y.-J."/>
            <person name="Anderson I.J."/>
            <person name="Johnson E."/>
            <person name="Mulhopadhyay B."/>
            <person name="Kyrpides N."/>
            <person name="Woyke T.J."/>
        </authorList>
    </citation>
    <scope>NUCLEOTIDE SEQUENCE [LARGE SCALE GENOMIC DNA]</scope>
    <source>
        <strain evidence="2 3">6</strain>
    </source>
</reference>
<dbReference type="CDD" id="cd00077">
    <property type="entry name" value="HDc"/>
    <property type="match status" value="1"/>
</dbReference>
<dbReference type="EMBL" id="CM001487">
    <property type="protein sequence ID" value="EIM58176.1"/>
    <property type="molecule type" value="Genomic_DNA"/>
</dbReference>
<reference evidence="2 3" key="2">
    <citation type="submission" date="2012-02" db="EMBL/GenBank/DDBJ databases">
        <title>Improved High-Quality Draft sequence of Eubacterium cellulosolvens 6.</title>
        <authorList>
            <consortium name="US DOE Joint Genome Institute"/>
            <person name="Lucas S."/>
            <person name="Han J."/>
            <person name="Lapidus A."/>
            <person name="Cheng J.-F."/>
            <person name="Goodwin L."/>
            <person name="Pitluck S."/>
            <person name="Peters L."/>
            <person name="Mikhailova N."/>
            <person name="Gu W."/>
            <person name="Detter J.C."/>
            <person name="Han C."/>
            <person name="Tapia R."/>
            <person name="Land M."/>
            <person name="Hauser L."/>
            <person name="Kyrpides N."/>
            <person name="Ivanova N."/>
            <person name="Pagani I."/>
            <person name="Johnson E."/>
            <person name="Mukhopadhyay B."/>
            <person name="Anderson I."/>
            <person name="Woyke T."/>
        </authorList>
    </citation>
    <scope>NUCLEOTIDE SEQUENCE [LARGE SCALE GENOMIC DNA]</scope>
    <source>
        <strain evidence="2 3">6</strain>
    </source>
</reference>
<evidence type="ECO:0000259" key="1">
    <source>
        <dbReference type="Pfam" id="PF01966"/>
    </source>
</evidence>
<dbReference type="STRING" id="633697.EubceDRAFT1_2450"/>
<dbReference type="Pfam" id="PF01966">
    <property type="entry name" value="HD"/>
    <property type="match status" value="1"/>
</dbReference>
<evidence type="ECO:0000313" key="2">
    <source>
        <dbReference type="EMBL" id="EIM58176.1"/>
    </source>
</evidence>
<organism evidence="2 3">
    <name type="scientific">Eubacterium cellulosolvens (strain ATCC 43171 / JCM 9499 / 6)</name>
    <name type="common">Cillobacterium cellulosolvens</name>
    <dbReference type="NCBI Taxonomy" id="633697"/>
    <lineage>
        <taxon>Bacteria</taxon>
        <taxon>Bacillati</taxon>
        <taxon>Bacillota</taxon>
        <taxon>Clostridia</taxon>
        <taxon>Eubacteriales</taxon>
        <taxon>Eubacteriaceae</taxon>
        <taxon>Eubacterium</taxon>
    </lineage>
</organism>
<proteinExistence type="predicted"/>
<dbReference type="InterPro" id="IPR006674">
    <property type="entry name" value="HD_domain"/>
</dbReference>
<dbReference type="Gene3D" id="1.10.3210.10">
    <property type="entry name" value="Hypothetical protein af1432"/>
    <property type="match status" value="1"/>
</dbReference>
<dbReference type="OrthoDB" id="9797344at2"/>
<dbReference type="HOGENOM" id="CLU_087303_0_0_9"/>
<dbReference type="SUPFAM" id="SSF109604">
    <property type="entry name" value="HD-domain/PDEase-like"/>
    <property type="match status" value="1"/>
</dbReference>
<protein>
    <submittedName>
        <fullName evidence="2">HD-GYP domain-containing protein</fullName>
    </submittedName>
</protein>
<sequence length="257" mass="30099">MSIDRNHVTEVFKNYTAAYDLSDPKVLLKVEHTYRVAEFCDRIAGSLLLSEEDIDFAWLSGMLHDIGRFEQLRRYHTFMDKYSVNHAELSADLLFQDRLIRRFVEAGCIDEGMMEMVIRYHNVYALPENLSDRERMFCDILRDADKVDILRVNCETPRTEIYDLPEDAFTNSKITEAVYSDIMNERNVDRRNSSTGIDYILGHIGFVYGLVYAESFRLVKEQGYLDELLSFRSRQPDTVRKMDLIRQKVEGYVQGNL</sequence>
<dbReference type="InterPro" id="IPR003607">
    <property type="entry name" value="HD/PDEase_dom"/>
</dbReference>
<keyword evidence="3" id="KW-1185">Reference proteome</keyword>
<feature type="domain" description="HD" evidence="1">
    <location>
        <begin position="31"/>
        <end position="103"/>
    </location>
</feature>
<name>I5AWK3_EUBC6</name>
<evidence type="ECO:0000313" key="3">
    <source>
        <dbReference type="Proteomes" id="UP000005753"/>
    </source>
</evidence>
<dbReference type="eggNOG" id="COG2206">
    <property type="taxonomic scope" value="Bacteria"/>
</dbReference>